<name>A0A1D1XG75_9ARAE</name>
<evidence type="ECO:0000256" key="1">
    <source>
        <dbReference type="ARBA" id="ARBA00023002"/>
    </source>
</evidence>
<dbReference type="InterPro" id="IPR036291">
    <property type="entry name" value="NAD(P)-bd_dom_sf"/>
</dbReference>
<evidence type="ECO:0000313" key="4">
    <source>
        <dbReference type="EMBL" id="JAT41400.1"/>
    </source>
</evidence>
<organism evidence="4">
    <name type="scientific">Anthurium amnicola</name>
    <dbReference type="NCBI Taxonomy" id="1678845"/>
    <lineage>
        <taxon>Eukaryota</taxon>
        <taxon>Viridiplantae</taxon>
        <taxon>Streptophyta</taxon>
        <taxon>Embryophyta</taxon>
        <taxon>Tracheophyta</taxon>
        <taxon>Spermatophyta</taxon>
        <taxon>Magnoliopsida</taxon>
        <taxon>Liliopsida</taxon>
        <taxon>Araceae</taxon>
        <taxon>Pothoideae</taxon>
        <taxon>Potheae</taxon>
        <taxon>Anthurium</taxon>
    </lineage>
</organism>
<evidence type="ECO:0000259" key="3">
    <source>
        <dbReference type="Pfam" id="PF01370"/>
    </source>
</evidence>
<feature type="compositionally biased region" description="Basic residues" evidence="2">
    <location>
        <begin position="20"/>
        <end position="34"/>
    </location>
</feature>
<reference evidence="4" key="1">
    <citation type="submission" date="2015-07" db="EMBL/GenBank/DDBJ databases">
        <title>Transcriptome Assembly of Anthurium amnicola.</title>
        <authorList>
            <person name="Suzuki J."/>
        </authorList>
    </citation>
    <scope>NUCLEOTIDE SEQUENCE</scope>
</reference>
<dbReference type="InterPro" id="IPR001509">
    <property type="entry name" value="Epimerase_deHydtase"/>
</dbReference>
<accession>A0A1D1XG75</accession>
<keyword evidence="1" id="KW-0560">Oxidoreductase</keyword>
<dbReference type="SUPFAM" id="SSF51735">
    <property type="entry name" value="NAD(P)-binding Rossmann-fold domains"/>
    <property type="match status" value="1"/>
</dbReference>
<dbReference type="GO" id="GO:0016616">
    <property type="term" value="F:oxidoreductase activity, acting on the CH-OH group of donors, NAD or NADP as acceptor"/>
    <property type="evidence" value="ECO:0007669"/>
    <property type="project" value="TreeGrafter"/>
</dbReference>
<dbReference type="FunFam" id="3.40.50.720:FF:000085">
    <property type="entry name" value="Dihydroflavonol reductase"/>
    <property type="match status" value="1"/>
</dbReference>
<proteinExistence type="predicted"/>
<dbReference type="AlphaFoldDB" id="A0A1D1XG75"/>
<protein>
    <submittedName>
        <fullName evidence="4">Dihydroflavonol-4-reductase</fullName>
    </submittedName>
</protein>
<dbReference type="PANTHER" id="PTHR10366">
    <property type="entry name" value="NAD DEPENDENT EPIMERASE/DEHYDRATASE"/>
    <property type="match status" value="1"/>
</dbReference>
<feature type="region of interest" description="Disordered" evidence="2">
    <location>
        <begin position="1"/>
        <end position="38"/>
    </location>
</feature>
<dbReference type="Gene3D" id="3.40.50.720">
    <property type="entry name" value="NAD(P)-binding Rossmann-like Domain"/>
    <property type="match status" value="1"/>
</dbReference>
<dbReference type="EMBL" id="GDJX01026536">
    <property type="protein sequence ID" value="JAT41400.1"/>
    <property type="molecule type" value="Transcribed_RNA"/>
</dbReference>
<feature type="non-terminal residue" evidence="4">
    <location>
        <position position="1"/>
    </location>
</feature>
<feature type="compositionally biased region" description="Polar residues" evidence="2">
    <location>
        <begin position="1"/>
        <end position="16"/>
    </location>
</feature>
<gene>
    <name evidence="4" type="primary">DFRA_4</name>
    <name evidence="4" type="ORF">g.34988</name>
</gene>
<dbReference type="CDD" id="cd08958">
    <property type="entry name" value="FR_SDR_e"/>
    <property type="match status" value="1"/>
</dbReference>
<evidence type="ECO:0000256" key="2">
    <source>
        <dbReference type="SAM" id="MobiDB-lite"/>
    </source>
</evidence>
<dbReference type="Pfam" id="PF01370">
    <property type="entry name" value="Epimerase"/>
    <property type="match status" value="1"/>
</dbReference>
<dbReference type="InterPro" id="IPR050425">
    <property type="entry name" value="NAD(P)_dehydrat-like"/>
</dbReference>
<sequence length="402" mass="44058">PHSSCSSPPRTGTALSSCCHRQRRPPRRTGRGRRGSAAAVRWEMEVPESTLDQGQPAATVCVTGATGYIGSWLVRSLLRRGYAVHAAARDLGKASQLLTSWDHDGDICSNRDRRLKMFKANMDEEGSYDEVVKGCVGVFHVAASMEFSVPLGATDIETQVRSKILEPAIQGTINLLKACQKARSVRRVVFTSSISTITARDSLGNWKSIVDESSLVPIDITWKTKANGWVYVLSKLLTEEAAFQFAAENGIDLVSIISTTVAGPFLTPIVPMSVRVLLSPITDDSELYSILLAVHSRLGSISLVHIEDVCNAHILIMEQKVAKGRYICSTGSCVMPQLTEMLSMEYPMFNAKRFEGKFHDSLPSVISSNRLVDLGFEFKHGVRDIVKQSIDCCVGHGFLKNP</sequence>
<dbReference type="PANTHER" id="PTHR10366:SF628">
    <property type="entry name" value="NAD(P)-BINDING ROSSMANN-FOLD SUPERFAMILY PROTEIN"/>
    <property type="match status" value="1"/>
</dbReference>
<feature type="domain" description="NAD-dependent epimerase/dehydratase" evidence="3">
    <location>
        <begin position="60"/>
        <end position="322"/>
    </location>
</feature>